<dbReference type="PANTHER" id="PTHR30474">
    <property type="entry name" value="CELL CYCLE PROTEIN"/>
    <property type="match status" value="1"/>
</dbReference>
<feature type="transmembrane region" description="Helical" evidence="6">
    <location>
        <begin position="419"/>
        <end position="438"/>
    </location>
</feature>
<name>A0A1D9MHV5_9ACTO</name>
<evidence type="ECO:0000256" key="2">
    <source>
        <dbReference type="ARBA" id="ARBA00022692"/>
    </source>
</evidence>
<dbReference type="GO" id="GO:0015648">
    <property type="term" value="F:lipid-linked peptidoglycan transporter activity"/>
    <property type="evidence" value="ECO:0007669"/>
    <property type="project" value="TreeGrafter"/>
</dbReference>
<accession>A0A1D9MHV5</accession>
<evidence type="ECO:0000256" key="3">
    <source>
        <dbReference type="ARBA" id="ARBA00022960"/>
    </source>
</evidence>
<sequence length="485" mass="52245">MATVSVKPVRPGRLSELFLTIMAVLLGIGGYAATAYTRNGELPANLGYHMLALVGVAIAGSLIVRWLTPYADPIIFPIAVALNGIGLAMIYRIDQSYLAKGGTSLKFVVGMRQLMWTGIALVLFMLVLAVLKSHRKLRSTPLVWMLFSLILLVSPLIPGIGKKVNGAQIWVGLGPIRFQPGELVKVTLAIAFAGYLVSYRDRLTLGGKKFLGLRFPRFKDLGPLALVWVMSLGVLVFQKDLGTSLLLFGLFVAMLYVATDRVSWIILGLGLFGAGAFAAKQLFWHVQSRVDVWLHTFDPEIYSRRSGGSWQLAQAQFGLASGGLFGTGWGRGYPTEVYAANSDMILASLGEELGLTGLMAILMLYMILIERGIRAAFSVRDGFGKLLASGLSFSLALQLFVVAGGIFRLIPLTGLTAPFMASGGSSLLTSWIIIALLLRISDAARRPAADPGPALDQQRQVIPNSLKKAMTSAQSLAGGKREEEA</sequence>
<feature type="transmembrane region" description="Helical" evidence="6">
    <location>
        <begin position="386"/>
        <end position="407"/>
    </location>
</feature>
<dbReference type="Pfam" id="PF01098">
    <property type="entry name" value="FTSW_RODA_SPOVE"/>
    <property type="match status" value="1"/>
</dbReference>
<evidence type="ECO:0000256" key="5">
    <source>
        <dbReference type="ARBA" id="ARBA00023136"/>
    </source>
</evidence>
<organism evidence="7 8">
    <name type="scientific">Boudabousia tangfeifanii</name>
    <dbReference type="NCBI Taxonomy" id="1912795"/>
    <lineage>
        <taxon>Bacteria</taxon>
        <taxon>Bacillati</taxon>
        <taxon>Actinomycetota</taxon>
        <taxon>Actinomycetes</taxon>
        <taxon>Actinomycetales</taxon>
        <taxon>Actinomycetaceae</taxon>
        <taxon>Boudabousia</taxon>
    </lineage>
</organism>
<feature type="transmembrane region" description="Helical" evidence="6">
    <location>
        <begin position="264"/>
        <end position="284"/>
    </location>
</feature>
<evidence type="ECO:0000256" key="1">
    <source>
        <dbReference type="ARBA" id="ARBA00004141"/>
    </source>
</evidence>
<feature type="transmembrane region" description="Helical" evidence="6">
    <location>
        <begin position="243"/>
        <end position="259"/>
    </location>
</feature>
<keyword evidence="8" id="KW-1185">Reference proteome</keyword>
<comment type="subcellular location">
    <subcellularLocation>
        <location evidence="1">Membrane</location>
        <topology evidence="1">Multi-pass membrane protein</topology>
    </subcellularLocation>
</comment>
<keyword evidence="2 6" id="KW-0812">Transmembrane</keyword>
<dbReference type="AlphaFoldDB" id="A0A1D9MHV5"/>
<feature type="transmembrane region" description="Helical" evidence="6">
    <location>
        <begin position="48"/>
        <end position="67"/>
    </location>
</feature>
<dbReference type="Proteomes" id="UP000176288">
    <property type="component" value="Chromosome"/>
</dbReference>
<dbReference type="OrthoDB" id="9812661at2"/>
<reference evidence="7 8" key="1">
    <citation type="submission" date="2016-10" db="EMBL/GenBank/DDBJ databases">
        <title>Actinomyces aegypiusis sp. nov., isolated from the Aegypius monachus in Qinghai Tibet Plateau China.</title>
        <authorList>
            <person name="Wang Y."/>
        </authorList>
    </citation>
    <scope>NUCLEOTIDE SEQUENCE [LARGE SCALE GENOMIC DNA]</scope>
    <source>
        <strain evidence="7 8">VUL4_3</strain>
    </source>
</reference>
<feature type="transmembrane region" description="Helical" evidence="6">
    <location>
        <begin position="220"/>
        <end position="237"/>
    </location>
</feature>
<keyword evidence="5 6" id="KW-0472">Membrane</keyword>
<keyword evidence="7" id="KW-0131">Cell cycle</keyword>
<dbReference type="GO" id="GO:0032153">
    <property type="term" value="C:cell division site"/>
    <property type="evidence" value="ECO:0007669"/>
    <property type="project" value="TreeGrafter"/>
</dbReference>
<feature type="transmembrane region" description="Helical" evidence="6">
    <location>
        <begin position="17"/>
        <end position="36"/>
    </location>
</feature>
<evidence type="ECO:0000256" key="4">
    <source>
        <dbReference type="ARBA" id="ARBA00022989"/>
    </source>
</evidence>
<keyword evidence="7" id="KW-0132">Cell division</keyword>
<feature type="transmembrane region" description="Helical" evidence="6">
    <location>
        <begin position="113"/>
        <end position="131"/>
    </location>
</feature>
<keyword evidence="3" id="KW-0133">Cell shape</keyword>
<dbReference type="GO" id="GO:0005886">
    <property type="term" value="C:plasma membrane"/>
    <property type="evidence" value="ECO:0007669"/>
    <property type="project" value="TreeGrafter"/>
</dbReference>
<dbReference type="KEGG" id="avu:BK816_00105"/>
<evidence type="ECO:0000313" key="8">
    <source>
        <dbReference type="Proteomes" id="UP000176288"/>
    </source>
</evidence>
<feature type="transmembrane region" description="Helical" evidence="6">
    <location>
        <begin position="74"/>
        <end position="93"/>
    </location>
</feature>
<dbReference type="InterPro" id="IPR001182">
    <property type="entry name" value="FtsW/RodA"/>
</dbReference>
<dbReference type="EMBL" id="CP017812">
    <property type="protein sequence ID" value="AOZ71885.1"/>
    <property type="molecule type" value="Genomic_DNA"/>
</dbReference>
<proteinExistence type="predicted"/>
<feature type="transmembrane region" description="Helical" evidence="6">
    <location>
        <begin position="181"/>
        <end position="199"/>
    </location>
</feature>
<dbReference type="STRING" id="1912795.BK816_00105"/>
<feature type="transmembrane region" description="Helical" evidence="6">
    <location>
        <begin position="143"/>
        <end position="161"/>
    </location>
</feature>
<dbReference type="RefSeq" id="WP_071163351.1">
    <property type="nucleotide sequence ID" value="NZ_CP017812.1"/>
</dbReference>
<dbReference type="GO" id="GO:0051301">
    <property type="term" value="P:cell division"/>
    <property type="evidence" value="ECO:0007669"/>
    <property type="project" value="UniProtKB-KW"/>
</dbReference>
<dbReference type="GO" id="GO:0008360">
    <property type="term" value="P:regulation of cell shape"/>
    <property type="evidence" value="ECO:0007669"/>
    <property type="project" value="UniProtKB-KW"/>
</dbReference>
<dbReference type="PANTHER" id="PTHR30474:SF3">
    <property type="entry name" value="PEPTIDOGLYCAN GLYCOSYLTRANSFERASE RODA"/>
    <property type="match status" value="1"/>
</dbReference>
<evidence type="ECO:0000313" key="7">
    <source>
        <dbReference type="EMBL" id="AOZ71885.1"/>
    </source>
</evidence>
<evidence type="ECO:0000256" key="6">
    <source>
        <dbReference type="SAM" id="Phobius"/>
    </source>
</evidence>
<keyword evidence="4 6" id="KW-1133">Transmembrane helix</keyword>
<feature type="transmembrane region" description="Helical" evidence="6">
    <location>
        <begin position="344"/>
        <end position="365"/>
    </location>
</feature>
<gene>
    <name evidence="7" type="ORF">BK816_00105</name>
</gene>
<protein>
    <submittedName>
        <fullName evidence="7">Cell division protein</fullName>
    </submittedName>
</protein>